<protein>
    <submittedName>
        <fullName evidence="3">Uncharacterized protein</fullName>
    </submittedName>
</protein>
<name>A0A8H3DFZ1_9AGAM</name>
<dbReference type="Proteomes" id="UP000663861">
    <property type="component" value="Unassembled WGS sequence"/>
</dbReference>
<gene>
    <name evidence="3" type="ORF">RDB_LOCUS170430</name>
    <name evidence="2" type="ORF">RDB_LOCUS33876</name>
</gene>
<proteinExistence type="predicted"/>
<sequence>MRTLPNALNRFTLSRSVNPNPSIDALARSARSTVMSSGAPSDGAGDVEMDPLVEDGQLDAGRPEGEGDGLRWIVTLASTNKLYSQEPHGIPASVWGGEDLKTPDPPWNLKPLPNWGLERSISLARPVD</sequence>
<evidence type="ECO:0000313" key="4">
    <source>
        <dbReference type="Proteomes" id="UP000663861"/>
    </source>
</evidence>
<feature type="region of interest" description="Disordered" evidence="1">
    <location>
        <begin position="29"/>
        <end position="68"/>
    </location>
</feature>
<dbReference type="EMBL" id="CAJMWY010004361">
    <property type="protein sequence ID" value="CAE6529019.1"/>
    <property type="molecule type" value="Genomic_DNA"/>
</dbReference>
<organism evidence="3 4">
    <name type="scientific">Rhizoctonia solani</name>
    <dbReference type="NCBI Taxonomy" id="456999"/>
    <lineage>
        <taxon>Eukaryota</taxon>
        <taxon>Fungi</taxon>
        <taxon>Dikarya</taxon>
        <taxon>Basidiomycota</taxon>
        <taxon>Agaricomycotina</taxon>
        <taxon>Agaricomycetes</taxon>
        <taxon>Cantharellales</taxon>
        <taxon>Ceratobasidiaceae</taxon>
        <taxon>Rhizoctonia</taxon>
    </lineage>
</organism>
<dbReference type="EMBL" id="CAJMWX010000784">
    <property type="protein sequence ID" value="CAE6429906.1"/>
    <property type="molecule type" value="Genomic_DNA"/>
</dbReference>
<reference evidence="3" key="1">
    <citation type="submission" date="2021-01" db="EMBL/GenBank/DDBJ databases">
        <authorList>
            <person name="Kaushik A."/>
        </authorList>
    </citation>
    <scope>NUCLEOTIDE SEQUENCE</scope>
    <source>
        <strain evidence="2">AG4-R118</strain>
        <strain evidence="3">AG4-RS23</strain>
    </source>
</reference>
<comment type="caution">
    <text evidence="3">The sequence shown here is derived from an EMBL/GenBank/DDBJ whole genome shotgun (WGS) entry which is preliminary data.</text>
</comment>
<accession>A0A8H3DFZ1</accession>
<evidence type="ECO:0000313" key="2">
    <source>
        <dbReference type="EMBL" id="CAE6429906.1"/>
    </source>
</evidence>
<dbReference type="Proteomes" id="UP000663888">
    <property type="component" value="Unassembled WGS sequence"/>
</dbReference>
<evidence type="ECO:0000313" key="3">
    <source>
        <dbReference type="EMBL" id="CAE6529019.1"/>
    </source>
</evidence>
<evidence type="ECO:0000256" key="1">
    <source>
        <dbReference type="SAM" id="MobiDB-lite"/>
    </source>
</evidence>
<feature type="compositionally biased region" description="Acidic residues" evidence="1">
    <location>
        <begin position="45"/>
        <end position="57"/>
    </location>
</feature>
<feature type="compositionally biased region" description="Polar residues" evidence="1">
    <location>
        <begin position="30"/>
        <end position="39"/>
    </location>
</feature>
<dbReference type="AlphaFoldDB" id="A0A8H3DFZ1"/>